<keyword evidence="6 10" id="KW-0812">Transmembrane</keyword>
<evidence type="ECO:0000256" key="4">
    <source>
        <dbReference type="ARBA" id="ARBA00022475"/>
    </source>
</evidence>
<evidence type="ECO:0000256" key="1">
    <source>
        <dbReference type="ARBA" id="ARBA00004383"/>
    </source>
</evidence>
<evidence type="ECO:0000256" key="8">
    <source>
        <dbReference type="ARBA" id="ARBA00022989"/>
    </source>
</evidence>
<dbReference type="Pfam" id="PF03544">
    <property type="entry name" value="TonB_C"/>
    <property type="match status" value="2"/>
</dbReference>
<evidence type="ECO:0000313" key="13">
    <source>
        <dbReference type="Proteomes" id="UP000002774"/>
    </source>
</evidence>
<dbReference type="Proteomes" id="UP000002774">
    <property type="component" value="Chromosome"/>
</dbReference>
<feature type="transmembrane region" description="Helical" evidence="10">
    <location>
        <begin position="265"/>
        <end position="283"/>
    </location>
</feature>
<evidence type="ECO:0000256" key="7">
    <source>
        <dbReference type="ARBA" id="ARBA00022927"/>
    </source>
</evidence>
<evidence type="ECO:0000256" key="6">
    <source>
        <dbReference type="ARBA" id="ARBA00022692"/>
    </source>
</evidence>
<keyword evidence="4" id="KW-1003">Cell membrane</keyword>
<dbReference type="GO" id="GO:0098797">
    <property type="term" value="C:plasma membrane protein complex"/>
    <property type="evidence" value="ECO:0007669"/>
    <property type="project" value="TreeGrafter"/>
</dbReference>
<dbReference type="InterPro" id="IPR008756">
    <property type="entry name" value="Peptidase_M56"/>
</dbReference>
<dbReference type="PANTHER" id="PTHR33446:SF2">
    <property type="entry name" value="PROTEIN TONB"/>
    <property type="match status" value="1"/>
</dbReference>
<organism evidence="12 13">
    <name type="scientific">Mucilaginibacter paludis DSM 18603</name>
    <dbReference type="NCBI Taxonomy" id="714943"/>
    <lineage>
        <taxon>Bacteria</taxon>
        <taxon>Pseudomonadati</taxon>
        <taxon>Bacteroidota</taxon>
        <taxon>Sphingobacteriia</taxon>
        <taxon>Sphingobacteriales</taxon>
        <taxon>Sphingobacteriaceae</taxon>
        <taxon>Mucilaginibacter</taxon>
    </lineage>
</organism>
<dbReference type="HOGENOM" id="CLU_013798_1_1_10"/>
<dbReference type="GO" id="GO:0015031">
    <property type="term" value="P:protein transport"/>
    <property type="evidence" value="ECO:0007669"/>
    <property type="project" value="UniProtKB-KW"/>
</dbReference>
<dbReference type="NCBIfam" id="TIGR01352">
    <property type="entry name" value="tonB_Cterm"/>
    <property type="match status" value="2"/>
</dbReference>
<feature type="domain" description="TonB C-terminal" evidence="11">
    <location>
        <begin position="376"/>
        <end position="472"/>
    </location>
</feature>
<dbReference type="PROSITE" id="PS52015">
    <property type="entry name" value="TONB_CTD"/>
    <property type="match status" value="2"/>
</dbReference>
<evidence type="ECO:0000256" key="5">
    <source>
        <dbReference type="ARBA" id="ARBA00022519"/>
    </source>
</evidence>
<comment type="subcellular location">
    <subcellularLocation>
        <location evidence="1">Cell inner membrane</location>
        <topology evidence="1">Single-pass membrane protein</topology>
        <orientation evidence="1">Periplasmic side</orientation>
    </subcellularLocation>
</comment>
<dbReference type="GO" id="GO:0055085">
    <property type="term" value="P:transmembrane transport"/>
    <property type="evidence" value="ECO:0007669"/>
    <property type="project" value="InterPro"/>
</dbReference>
<keyword evidence="9 10" id="KW-0472">Membrane</keyword>
<sequence length="595" mass="65257">MNLMRYLLEANLYLAGFYLLYALLLRSETYYQLNRAYLLLSSALAFVLPLLQVGILRPRPTVNVSINMGGMVGAALPTAQQNPAWAWADYALLTYALVTLAMLVHLGIKIYALVALAKKGVAKRHNGFTLVELPDPNAAFSFLGYLFINQRLASSATILHHEQVHIRQKHSWDIIYLELLKAANWFNPFVYLLQKSIKEVHEFIADSHAAALEGDTASYTDFLIGNAYGLLPSPLTNSFFNKNQLKRRIIMLYQKKSGSSARFKYLAVLPLLGSMLCMSTLAFTKSYGWVDLVPQLLLTATQTHGTRYATYDAKNISIGLVVKQALAPAETSVKADQANAAHQAATAQAQQVSKQTINAKVRADTDLVEINPSFPGGEGAFGRFLARNVRYPKSARDASVSGRVFVQFFVETDGSLGDMTVLREPGAGLGEEALRVLKLSPKWMPALQNGKPVRVKYTVPVTFSLAPPTPVSGNPPTGATPPVTQDANAQPIFSAVQINPSFPGGEEAFRRFLIENVRYPKTAKDANVTGRVFIQFVVETDGSLTDLKILRDPGAGLGDEGLRVLKLSPKWNPGVQNGKPVRVQYTVPINFSLAK</sequence>
<keyword evidence="8 10" id="KW-1133">Transmembrane helix</keyword>
<proteinExistence type="inferred from homology"/>
<evidence type="ECO:0000313" key="12">
    <source>
        <dbReference type="EMBL" id="EHQ30058.1"/>
    </source>
</evidence>
<feature type="transmembrane region" description="Helical" evidence="10">
    <location>
        <begin position="6"/>
        <end position="24"/>
    </location>
</feature>
<dbReference type="Gene3D" id="3.30.1150.10">
    <property type="match status" value="2"/>
</dbReference>
<dbReference type="GO" id="GO:0031992">
    <property type="term" value="F:energy transducer activity"/>
    <property type="evidence" value="ECO:0007669"/>
    <property type="project" value="TreeGrafter"/>
</dbReference>
<dbReference type="STRING" id="714943.Mucpa_5999"/>
<feature type="transmembrane region" description="Helical" evidence="10">
    <location>
        <begin position="36"/>
        <end position="55"/>
    </location>
</feature>
<dbReference type="eggNOG" id="COG4219">
    <property type="taxonomic scope" value="Bacteria"/>
</dbReference>
<dbReference type="InterPro" id="IPR006260">
    <property type="entry name" value="TonB/TolA_C"/>
</dbReference>
<evidence type="ECO:0000256" key="3">
    <source>
        <dbReference type="ARBA" id="ARBA00022448"/>
    </source>
</evidence>
<keyword evidence="13" id="KW-1185">Reference proteome</keyword>
<keyword evidence="7" id="KW-0653">Protein transport</keyword>
<evidence type="ECO:0000256" key="9">
    <source>
        <dbReference type="ARBA" id="ARBA00023136"/>
    </source>
</evidence>
<dbReference type="PANTHER" id="PTHR33446">
    <property type="entry name" value="PROTEIN TONB-RELATED"/>
    <property type="match status" value="1"/>
</dbReference>
<accession>H1YB25</accession>
<dbReference type="OrthoDB" id="649093at2"/>
<dbReference type="eggNOG" id="COG0810">
    <property type="taxonomic scope" value="Bacteria"/>
</dbReference>
<name>H1YB25_9SPHI</name>
<evidence type="ECO:0000259" key="11">
    <source>
        <dbReference type="PROSITE" id="PS52015"/>
    </source>
</evidence>
<evidence type="ECO:0000256" key="10">
    <source>
        <dbReference type="SAM" id="Phobius"/>
    </source>
</evidence>
<dbReference type="InterPro" id="IPR037682">
    <property type="entry name" value="TonB_C"/>
</dbReference>
<feature type="transmembrane region" description="Helical" evidence="10">
    <location>
        <begin position="92"/>
        <end position="116"/>
    </location>
</feature>
<keyword evidence="3" id="KW-0813">Transport</keyword>
<keyword evidence="5" id="KW-0997">Cell inner membrane</keyword>
<dbReference type="Pfam" id="PF05569">
    <property type="entry name" value="Peptidase_M56"/>
    <property type="match status" value="1"/>
</dbReference>
<evidence type="ECO:0000256" key="2">
    <source>
        <dbReference type="ARBA" id="ARBA00006555"/>
    </source>
</evidence>
<dbReference type="SUPFAM" id="SSF74653">
    <property type="entry name" value="TolA/TonB C-terminal domain"/>
    <property type="match status" value="2"/>
</dbReference>
<protein>
    <submittedName>
        <fullName evidence="12">TonB family protein</fullName>
    </submittedName>
</protein>
<dbReference type="EMBL" id="CM001403">
    <property type="protein sequence ID" value="EHQ30058.1"/>
    <property type="molecule type" value="Genomic_DNA"/>
</dbReference>
<comment type="similarity">
    <text evidence="2">Belongs to the TonB family.</text>
</comment>
<dbReference type="InterPro" id="IPR051045">
    <property type="entry name" value="TonB-dependent_transducer"/>
</dbReference>
<dbReference type="RefSeq" id="WP_008511571.1">
    <property type="nucleotide sequence ID" value="NZ_CM001403.1"/>
</dbReference>
<dbReference type="AlphaFoldDB" id="H1YB25"/>
<gene>
    <name evidence="12" type="ORF">Mucpa_5999</name>
</gene>
<feature type="domain" description="TonB C-terminal" evidence="11">
    <location>
        <begin position="504"/>
        <end position="595"/>
    </location>
</feature>
<reference evidence="12" key="1">
    <citation type="submission" date="2011-09" db="EMBL/GenBank/DDBJ databases">
        <title>The permanent draft genome of Mucilaginibacter paludis DSM 18603.</title>
        <authorList>
            <consortium name="US DOE Joint Genome Institute (JGI-PGF)"/>
            <person name="Lucas S."/>
            <person name="Han J."/>
            <person name="Lapidus A."/>
            <person name="Bruce D."/>
            <person name="Goodwin L."/>
            <person name="Pitluck S."/>
            <person name="Peters L."/>
            <person name="Kyrpides N."/>
            <person name="Mavromatis K."/>
            <person name="Ivanova N."/>
            <person name="Mikhailova N."/>
            <person name="Held B."/>
            <person name="Detter J.C."/>
            <person name="Tapia R."/>
            <person name="Han C."/>
            <person name="Land M."/>
            <person name="Hauser L."/>
            <person name="Markowitz V."/>
            <person name="Cheng J.-F."/>
            <person name="Hugenholtz P."/>
            <person name="Woyke T."/>
            <person name="Wu D."/>
            <person name="Tindall B."/>
            <person name="Brambilla E."/>
            <person name="Klenk H.-P."/>
            <person name="Eisen J.A."/>
        </authorList>
    </citation>
    <scope>NUCLEOTIDE SEQUENCE [LARGE SCALE GENOMIC DNA]</scope>
    <source>
        <strain evidence="12">DSM 18603</strain>
    </source>
</reference>